<sequence>MPWLGFPQLTVVAPSRRLERHLDGVCNGALIAHQGPMDAALAAYQQRMDAAPAAYQRRMDTAPAAYQQRMDATPASHGRRTSDASPAAPSAALAPAHDALMMLKGRCKRHLNATGETP</sequence>
<protein>
    <submittedName>
        <fullName evidence="2">Uncharacterized protein</fullName>
    </submittedName>
</protein>
<organism evidence="2">
    <name type="scientific">Vitis vinifera</name>
    <name type="common">Grape</name>
    <dbReference type="NCBI Taxonomy" id="29760"/>
    <lineage>
        <taxon>Eukaryota</taxon>
        <taxon>Viridiplantae</taxon>
        <taxon>Streptophyta</taxon>
        <taxon>Embryophyta</taxon>
        <taxon>Tracheophyta</taxon>
        <taxon>Spermatophyta</taxon>
        <taxon>Magnoliopsida</taxon>
        <taxon>eudicotyledons</taxon>
        <taxon>Gunneridae</taxon>
        <taxon>Pentapetalae</taxon>
        <taxon>rosids</taxon>
        <taxon>Vitales</taxon>
        <taxon>Vitaceae</taxon>
        <taxon>Viteae</taxon>
        <taxon>Vitis</taxon>
    </lineage>
</organism>
<dbReference type="AlphaFoldDB" id="A5BP58"/>
<feature type="region of interest" description="Disordered" evidence="1">
    <location>
        <begin position="67"/>
        <end position="93"/>
    </location>
</feature>
<gene>
    <name evidence="2" type="ORF">VITISV_016017</name>
</gene>
<accession>A5BP58</accession>
<proteinExistence type="predicted"/>
<feature type="compositionally biased region" description="Low complexity" evidence="1">
    <location>
        <begin position="83"/>
        <end position="93"/>
    </location>
</feature>
<dbReference type="EMBL" id="AM466260">
    <property type="protein sequence ID" value="CAN59917.1"/>
    <property type="molecule type" value="Genomic_DNA"/>
</dbReference>
<reference evidence="2" key="1">
    <citation type="journal article" date="2007" name="PLoS ONE">
        <title>The first genome sequence of an elite grapevine cultivar (Pinot noir Vitis vinifera L.): coping with a highly heterozygous genome.</title>
        <authorList>
            <person name="Velasco R."/>
            <person name="Zharkikh A."/>
            <person name="Troggio M."/>
            <person name="Cartwright D.A."/>
            <person name="Cestaro A."/>
            <person name="Pruss D."/>
            <person name="Pindo M."/>
            <person name="FitzGerald L.M."/>
            <person name="Vezzulli S."/>
            <person name="Reid J."/>
            <person name="Malacarne G."/>
            <person name="Iliev D."/>
            <person name="Coppola G."/>
            <person name="Wardell B."/>
            <person name="Micheletti D."/>
            <person name="Macalma T."/>
            <person name="Facci M."/>
            <person name="Mitchell J.T."/>
            <person name="Perazzolli M."/>
            <person name="Eldredge G."/>
            <person name="Gatto P."/>
            <person name="Oyzerski R."/>
            <person name="Moretto M."/>
            <person name="Gutin N."/>
            <person name="Stefanini M."/>
            <person name="Chen Y."/>
            <person name="Segala C."/>
            <person name="Davenport C."/>
            <person name="Dematte L."/>
            <person name="Mraz A."/>
            <person name="Battilana J."/>
            <person name="Stormo K."/>
            <person name="Costa F."/>
            <person name="Tao Q."/>
            <person name="Si-Ammour A."/>
            <person name="Harkins T."/>
            <person name="Lackey A."/>
            <person name="Perbost C."/>
            <person name="Taillon B."/>
            <person name="Stella A."/>
            <person name="Solovyev V."/>
            <person name="Fawcett J.A."/>
            <person name="Sterck L."/>
            <person name="Vandepoele K."/>
            <person name="Grando S.M."/>
            <person name="Toppo S."/>
            <person name="Moser C."/>
            <person name="Lanchbury J."/>
            <person name="Bogden R."/>
            <person name="Skolnick M."/>
            <person name="Sgaramella V."/>
            <person name="Bhatnagar S.K."/>
            <person name="Fontana P."/>
            <person name="Gutin A."/>
            <person name="Van de Peer Y."/>
            <person name="Salamini F."/>
            <person name="Viola R."/>
        </authorList>
    </citation>
    <scope>NUCLEOTIDE SEQUENCE</scope>
</reference>
<name>A5BP58_VITVI</name>
<evidence type="ECO:0000256" key="1">
    <source>
        <dbReference type="SAM" id="MobiDB-lite"/>
    </source>
</evidence>
<evidence type="ECO:0000313" key="2">
    <source>
        <dbReference type="EMBL" id="CAN59917.1"/>
    </source>
</evidence>